<dbReference type="EMBL" id="JANTYZ010000034">
    <property type="protein sequence ID" value="MCS3867053.1"/>
    <property type="molecule type" value="Genomic_DNA"/>
</dbReference>
<comment type="caution">
    <text evidence="1">The sequence shown here is derived from an EMBL/GenBank/DDBJ whole genome shotgun (WGS) entry which is preliminary data.</text>
</comment>
<name>A0A9X2Z2L6_9BACT</name>
<gene>
    <name evidence="1" type="ORF">GGP82_003637</name>
</gene>
<sequence length="187" mass="21622">MGITALSTCTDYCIEESGKISILRRLAVAQDDDEVNDCWRAYRWHTEKNVSWLLPDLVAEGARCLDDFTPLFDENSDHPELLDRVKQLAFYSDCVEGRHWSEPSKVIDEELASSLVPIAGIFVRDEEISEREVEIWIKHLSPVWRTTDGLMKMGVERWYEEMQEEGLAPEGVNKAKKFIWEGIELDE</sequence>
<dbReference type="Proteomes" id="UP001155034">
    <property type="component" value="Unassembled WGS sequence"/>
</dbReference>
<accession>A0A9X2Z2L6</accession>
<dbReference type="AlphaFoldDB" id="A0A9X2Z2L6"/>
<protein>
    <submittedName>
        <fullName evidence="1">AbiV family abortive infection protein</fullName>
    </submittedName>
</protein>
<dbReference type="NCBIfam" id="TIGR04498">
    <property type="entry name" value="AbiV_defense"/>
    <property type="match status" value="1"/>
</dbReference>
<proteinExistence type="predicted"/>
<reference evidence="1" key="1">
    <citation type="submission" date="2022-08" db="EMBL/GenBank/DDBJ databases">
        <title>Genomic Encyclopedia of Type Strains, Phase V (KMG-V): Genome sequencing to study the core and pangenomes of soil and plant-associated prokaryotes.</title>
        <authorList>
            <person name="Whitman W."/>
        </authorList>
    </citation>
    <scope>NUCLEOTIDE SEQUENCE</scope>
    <source>
        <strain evidence="1">SP2016B</strain>
    </source>
</reference>
<evidence type="ECO:0000313" key="2">
    <source>
        <dbReference type="Proteomes" id="UP001155034"/>
    </source>
</evidence>
<dbReference type="Pfam" id="PF18728">
    <property type="entry name" value="HEPN_AbiV"/>
    <property type="match status" value="1"/>
</dbReference>
<organism evidence="1 2">
    <name type="scientific">Salinibacter ruber</name>
    <dbReference type="NCBI Taxonomy" id="146919"/>
    <lineage>
        <taxon>Bacteria</taxon>
        <taxon>Pseudomonadati</taxon>
        <taxon>Rhodothermota</taxon>
        <taxon>Rhodothermia</taxon>
        <taxon>Rhodothermales</taxon>
        <taxon>Salinibacteraceae</taxon>
        <taxon>Salinibacter</taxon>
    </lineage>
</organism>
<evidence type="ECO:0000313" key="1">
    <source>
        <dbReference type="EMBL" id="MCS3867053.1"/>
    </source>
</evidence>
<dbReference type="InterPro" id="IPR030987">
    <property type="entry name" value="AbiV"/>
</dbReference>